<accession>A0A0I2EE04</accession>
<dbReference type="Proteomes" id="UP000187717">
    <property type="component" value="Unassembled WGS sequence"/>
</dbReference>
<dbReference type="Proteomes" id="UP000045991">
    <property type="component" value="Unassembled WGS sequence"/>
</dbReference>
<evidence type="ECO:0000313" key="9">
    <source>
        <dbReference type="Proteomes" id="UP000187708"/>
    </source>
</evidence>
<keyword evidence="1" id="KW-0472">Membrane</keyword>
<dbReference type="EMBL" id="CWXZ01000246">
    <property type="protein sequence ID" value="CSL08472.1"/>
    <property type="molecule type" value="Genomic_DNA"/>
</dbReference>
<gene>
    <name evidence="2" type="ORF">BZ172_05880</name>
    <name evidence="3" type="ORF">ERS428554_04669</name>
    <name evidence="6" type="ORF">SAMEA1569760_03009</name>
    <name evidence="4" type="ORF">SAMEA2054241_02767</name>
    <name evidence="5" type="ORF">SAMEA3356023_03061</name>
    <name evidence="7" type="ORF">SAMEA3710766_03160</name>
</gene>
<reference evidence="7 13" key="3">
    <citation type="submission" date="2018-06" db="EMBL/GenBank/DDBJ databases">
        <authorList>
            <consortium name="Pathogen Informatics"/>
            <person name="Doyle S."/>
        </authorList>
    </citation>
    <scope>NUCLEOTIDE SEQUENCE [LARGE SCALE GENOMIC DNA]</scope>
    <source>
        <strain evidence="7 13">4028STDY6275292</strain>
    </source>
</reference>
<dbReference type="EMBL" id="UDYI01000090">
    <property type="protein sequence ID" value="SRR23412.1"/>
    <property type="molecule type" value="Genomic_DNA"/>
</dbReference>
<evidence type="ECO:0000313" key="11">
    <source>
        <dbReference type="Proteomes" id="UP000188006"/>
    </source>
</evidence>
<protein>
    <submittedName>
        <fullName evidence="4">Uncharacterized protein</fullName>
    </submittedName>
</protein>
<dbReference type="Proteomes" id="UP000251393">
    <property type="component" value="Unassembled WGS sequence"/>
</dbReference>
<keyword evidence="1" id="KW-0812">Transmembrane</keyword>
<reference evidence="9 10" key="1">
    <citation type="submission" date="2017-01" db="EMBL/GenBank/DDBJ databases">
        <authorList>
            <consortium name="Pathogen Informatics"/>
        </authorList>
    </citation>
    <scope>NUCLEOTIDE SEQUENCE [LARGE SCALE GENOMIC DNA]</scope>
    <source>
        <strain evidence="3 8">20352044</strain>
        <strain evidence="4 9">2090STDY5461769</strain>
        <strain evidence="5 10">3626STDY6095480</strain>
        <strain evidence="11">sh1405</strain>
        <strain evidence="6">Sh1405</strain>
    </source>
</reference>
<evidence type="ECO:0000313" key="7">
    <source>
        <dbReference type="EMBL" id="SRR23412.1"/>
    </source>
</evidence>
<dbReference type="AlphaFoldDB" id="A0A0I2EE04"/>
<evidence type="ECO:0000313" key="6">
    <source>
        <dbReference type="EMBL" id="SJH34874.1"/>
    </source>
</evidence>
<sequence>MLQRKTLRKLTWLTFMPLLFVNSYFVMLLNFSCDGFKYYVVYSWGYCLFIKYGHFNRCPYEQSMILAGR</sequence>
<dbReference type="Proteomes" id="UP000194501">
    <property type="component" value="Chromosome"/>
</dbReference>
<organism evidence="4 9">
    <name type="scientific">Shigella sonnei</name>
    <dbReference type="NCBI Taxonomy" id="624"/>
    <lineage>
        <taxon>Bacteria</taxon>
        <taxon>Pseudomonadati</taxon>
        <taxon>Pseudomonadota</taxon>
        <taxon>Gammaproteobacteria</taxon>
        <taxon>Enterobacterales</taxon>
        <taxon>Enterobacteriaceae</taxon>
        <taxon>Shigella</taxon>
    </lineage>
</organism>
<evidence type="ECO:0000313" key="3">
    <source>
        <dbReference type="EMBL" id="CSL08472.1"/>
    </source>
</evidence>
<evidence type="ECO:0000313" key="8">
    <source>
        <dbReference type="Proteomes" id="UP000045991"/>
    </source>
</evidence>
<evidence type="ECO:0000313" key="12">
    <source>
        <dbReference type="Proteomes" id="UP000194501"/>
    </source>
</evidence>
<reference evidence="2 12" key="2">
    <citation type="submission" date="2017-02" db="EMBL/GenBank/DDBJ databases">
        <authorList>
            <person name="Svab D."/>
            <person name="Balint B."/>
            <person name="Maroti G."/>
            <person name="Vasarhelyi B."/>
            <person name="Horvath B."/>
            <person name="Toth I."/>
        </authorList>
    </citation>
    <scope>NUCLEOTIDE SEQUENCE [LARGE SCALE GENOMIC DNA]</scope>
    <source>
        <strain evidence="2">75/02</strain>
    </source>
</reference>
<feature type="transmembrane region" description="Helical" evidence="1">
    <location>
        <begin position="12"/>
        <end position="32"/>
    </location>
</feature>
<dbReference type="Proteomes" id="UP000187708">
    <property type="component" value="Unassembled WGS sequence"/>
</dbReference>
<dbReference type="EMBL" id="FTXV01000092">
    <property type="protein sequence ID" value="SJD99033.1"/>
    <property type="molecule type" value="Genomic_DNA"/>
</dbReference>
<dbReference type="EMBL" id="CP019689">
    <property type="protein sequence ID" value="ARS04988.1"/>
    <property type="molecule type" value="Genomic_DNA"/>
</dbReference>
<keyword evidence="1" id="KW-1133">Transmembrane helix</keyword>
<evidence type="ECO:0000313" key="2">
    <source>
        <dbReference type="EMBL" id="ARS04988.1"/>
    </source>
</evidence>
<name>A0A0I2EE04_SHISO</name>
<evidence type="ECO:0000313" key="13">
    <source>
        <dbReference type="Proteomes" id="UP000251393"/>
    </source>
</evidence>
<dbReference type="Proteomes" id="UP000188006">
    <property type="component" value="Unassembled WGS sequence"/>
</dbReference>
<proteinExistence type="predicted"/>
<evidence type="ECO:0000313" key="5">
    <source>
        <dbReference type="EMBL" id="SJD99033.1"/>
    </source>
</evidence>
<evidence type="ECO:0000313" key="10">
    <source>
        <dbReference type="Proteomes" id="UP000187717"/>
    </source>
</evidence>
<dbReference type="EMBL" id="FUBI01000086">
    <property type="protein sequence ID" value="SJH34874.1"/>
    <property type="molecule type" value="Genomic_DNA"/>
</dbReference>
<evidence type="ECO:0000313" key="4">
    <source>
        <dbReference type="EMBL" id="SIX83921.1"/>
    </source>
</evidence>
<dbReference type="EMBL" id="FTSV01000090">
    <property type="protein sequence ID" value="SIX83921.1"/>
    <property type="molecule type" value="Genomic_DNA"/>
</dbReference>
<evidence type="ECO:0000256" key="1">
    <source>
        <dbReference type="SAM" id="Phobius"/>
    </source>
</evidence>